<gene>
    <name evidence="2" type="ORF">DSM19430T_12850</name>
</gene>
<sequence length="192" mass="19781">MEWRDVAGTVAKVAPVLGAVLGGPVGAVAGAAGSLLGSFLGVKAEPEAVAEALRDPQTALRMRELEQERMTQLLHWQATQLEAELTNVRDARAREVSLAALGHGGAWVTGVVALVVIAGFFWMLHAVVSMQTVNEPALLLLGSLGTAFGAVVNYYLGSSLGSYRKDGLASLGGQGGDRAGTYRKPGGGNGAL</sequence>
<evidence type="ECO:0000313" key="2">
    <source>
        <dbReference type="EMBL" id="GFM36601.1"/>
    </source>
</evidence>
<keyword evidence="1" id="KW-0472">Membrane</keyword>
<accession>A0A7J0BTT4</accession>
<keyword evidence="1" id="KW-1133">Transmembrane helix</keyword>
<keyword evidence="1" id="KW-0812">Transmembrane</keyword>
<evidence type="ECO:0000313" key="3">
    <source>
        <dbReference type="Proteomes" id="UP000503820"/>
    </source>
</evidence>
<dbReference type="AlphaFoldDB" id="A0A7J0BTT4"/>
<keyword evidence="3" id="KW-1185">Reference proteome</keyword>
<feature type="transmembrane region" description="Helical" evidence="1">
    <location>
        <begin position="136"/>
        <end position="156"/>
    </location>
</feature>
<feature type="transmembrane region" description="Helical" evidence="1">
    <location>
        <begin position="98"/>
        <end position="124"/>
    </location>
</feature>
<reference evidence="2 3" key="1">
    <citation type="submission" date="2020-05" db="EMBL/GenBank/DDBJ databases">
        <title>Draft genome sequence of Desulfovibrio psychrotolerans JS1T.</title>
        <authorList>
            <person name="Ueno A."/>
            <person name="Tamazawa S."/>
            <person name="Tamamura S."/>
            <person name="Murakami T."/>
            <person name="Kiyama T."/>
            <person name="Inomata H."/>
            <person name="Amano Y."/>
            <person name="Miyakawa K."/>
            <person name="Tamaki H."/>
            <person name="Naganuma T."/>
            <person name="Kaneko K."/>
        </authorList>
    </citation>
    <scope>NUCLEOTIDE SEQUENCE [LARGE SCALE GENOMIC DNA]</scope>
    <source>
        <strain evidence="2 3">JS1</strain>
    </source>
</reference>
<dbReference type="EMBL" id="BLVP01000007">
    <property type="protein sequence ID" value="GFM36601.1"/>
    <property type="molecule type" value="Genomic_DNA"/>
</dbReference>
<organism evidence="2 3">
    <name type="scientific">Desulfovibrio psychrotolerans</name>
    <dbReference type="NCBI Taxonomy" id="415242"/>
    <lineage>
        <taxon>Bacteria</taxon>
        <taxon>Pseudomonadati</taxon>
        <taxon>Thermodesulfobacteriota</taxon>
        <taxon>Desulfovibrionia</taxon>
        <taxon>Desulfovibrionales</taxon>
        <taxon>Desulfovibrionaceae</taxon>
        <taxon>Desulfovibrio</taxon>
    </lineage>
</organism>
<name>A0A7J0BTT4_9BACT</name>
<proteinExistence type="predicted"/>
<protein>
    <submittedName>
        <fullName evidence="2">Uncharacterized protein</fullName>
    </submittedName>
</protein>
<comment type="caution">
    <text evidence="2">The sequence shown here is derived from an EMBL/GenBank/DDBJ whole genome shotgun (WGS) entry which is preliminary data.</text>
</comment>
<evidence type="ECO:0000256" key="1">
    <source>
        <dbReference type="SAM" id="Phobius"/>
    </source>
</evidence>
<dbReference type="RefSeq" id="WP_174409273.1">
    <property type="nucleotide sequence ID" value="NZ_BLVP01000007.1"/>
</dbReference>
<dbReference type="Proteomes" id="UP000503820">
    <property type="component" value="Unassembled WGS sequence"/>
</dbReference>